<comment type="cofactor">
    <cofactor evidence="1">
        <name>Mg(2+)</name>
        <dbReference type="ChEBI" id="CHEBI:18420"/>
    </cofactor>
</comment>
<dbReference type="GO" id="GO:0005886">
    <property type="term" value="C:plasma membrane"/>
    <property type="evidence" value="ECO:0007669"/>
    <property type="project" value="UniProtKB-SubCell"/>
</dbReference>
<dbReference type="Proteomes" id="UP000675940">
    <property type="component" value="Unassembled WGS sequence"/>
</dbReference>
<dbReference type="EMBL" id="JAGISH010000001">
    <property type="protein sequence ID" value="MBP0480943.1"/>
    <property type="molecule type" value="Genomic_DNA"/>
</dbReference>
<keyword evidence="1" id="KW-0808">Transferase</keyword>
<keyword evidence="3" id="KW-1185">Reference proteome</keyword>
<keyword evidence="1" id="KW-1133">Transmembrane helix</keyword>
<comment type="pathway">
    <text evidence="1">Cofactor biosynthesis; adenosylcobalamin biosynthesis; adenosylcobalamin from cob(II)yrinate a,c-diamide: step 7/7.</text>
</comment>
<keyword evidence="1" id="KW-0169">Cobalamin biosynthesis</keyword>
<feature type="transmembrane region" description="Helical" evidence="1">
    <location>
        <begin position="236"/>
        <end position="254"/>
    </location>
</feature>
<keyword evidence="1" id="KW-1003">Cell membrane</keyword>
<comment type="catalytic activity">
    <reaction evidence="1">
        <text>alpha-ribazole 5'-phosphate + adenosylcob(III)inamide-GDP = adenosylcob(III)alamin 5'-phosphate + GMP + H(+)</text>
        <dbReference type="Rhea" id="RHEA:23560"/>
        <dbReference type="ChEBI" id="CHEBI:15378"/>
        <dbReference type="ChEBI" id="CHEBI:57918"/>
        <dbReference type="ChEBI" id="CHEBI:58115"/>
        <dbReference type="ChEBI" id="CHEBI:60487"/>
        <dbReference type="ChEBI" id="CHEBI:60493"/>
        <dbReference type="EC" id="2.7.8.26"/>
    </reaction>
</comment>
<dbReference type="AlphaFoldDB" id="A0A940MJV3"/>
<reference evidence="2" key="1">
    <citation type="submission" date="2021-03" db="EMBL/GenBank/DDBJ databases">
        <title>Sagittula salina sp. nov. strain M10.9X isolated from the marine waste.</title>
        <authorList>
            <person name="Satari L."/>
            <person name="Molina-Menor E."/>
            <person name="Vidal-Verdu A."/>
            <person name="Pascual J."/>
            <person name="Pereto J."/>
            <person name="Porcar M."/>
        </authorList>
    </citation>
    <scope>NUCLEOTIDE SEQUENCE</scope>
    <source>
        <strain evidence="2">M10.9X</strain>
    </source>
</reference>
<feature type="transmembrane region" description="Helical" evidence="1">
    <location>
        <begin position="68"/>
        <end position="88"/>
    </location>
</feature>
<feature type="transmembrane region" description="Helical" evidence="1">
    <location>
        <begin position="143"/>
        <end position="165"/>
    </location>
</feature>
<feature type="transmembrane region" description="Helical" evidence="1">
    <location>
        <begin position="118"/>
        <end position="137"/>
    </location>
</feature>
<accession>A0A940MJV3</accession>
<keyword evidence="1" id="KW-0460">Magnesium</keyword>
<proteinExistence type="inferred from homology"/>
<feature type="transmembrane region" description="Helical" evidence="1">
    <location>
        <begin position="194"/>
        <end position="216"/>
    </location>
</feature>
<dbReference type="InterPro" id="IPR003805">
    <property type="entry name" value="CobS"/>
</dbReference>
<gene>
    <name evidence="1" type="primary">cobS</name>
    <name evidence="2" type="ORF">J5474_00355</name>
</gene>
<dbReference type="HAMAP" id="MF_00719">
    <property type="entry name" value="CobS"/>
    <property type="match status" value="1"/>
</dbReference>
<dbReference type="RefSeq" id="WP_209358364.1">
    <property type="nucleotide sequence ID" value="NZ_JAGISH010000001.1"/>
</dbReference>
<name>A0A940MJV3_9RHOB</name>
<keyword evidence="1" id="KW-0472">Membrane</keyword>
<comment type="caution">
    <text evidence="2">The sequence shown here is derived from an EMBL/GenBank/DDBJ whole genome shotgun (WGS) entry which is preliminary data.</text>
</comment>
<dbReference type="EC" id="2.7.8.26" evidence="1"/>
<dbReference type="GO" id="GO:0051073">
    <property type="term" value="F:adenosylcobinamide-GDP ribazoletransferase activity"/>
    <property type="evidence" value="ECO:0007669"/>
    <property type="project" value="UniProtKB-UniRule"/>
</dbReference>
<comment type="similarity">
    <text evidence="1">Belongs to the CobS family.</text>
</comment>
<dbReference type="GO" id="GO:0009236">
    <property type="term" value="P:cobalamin biosynthetic process"/>
    <property type="evidence" value="ECO:0007669"/>
    <property type="project" value="UniProtKB-UniRule"/>
</dbReference>
<evidence type="ECO:0000256" key="1">
    <source>
        <dbReference type="HAMAP-Rule" id="MF_00719"/>
    </source>
</evidence>
<dbReference type="GO" id="GO:0008818">
    <property type="term" value="F:cobalamin 5'-phosphate synthase activity"/>
    <property type="evidence" value="ECO:0007669"/>
    <property type="project" value="UniProtKB-UniRule"/>
</dbReference>
<comment type="subcellular location">
    <subcellularLocation>
        <location evidence="1">Cell membrane</location>
        <topology evidence="1">Multi-pass membrane protein</topology>
    </subcellularLocation>
</comment>
<evidence type="ECO:0000313" key="2">
    <source>
        <dbReference type="EMBL" id="MBP0480943.1"/>
    </source>
</evidence>
<comment type="catalytic activity">
    <reaction evidence="1">
        <text>alpha-ribazole + adenosylcob(III)inamide-GDP = adenosylcob(III)alamin + GMP + H(+)</text>
        <dbReference type="Rhea" id="RHEA:16049"/>
        <dbReference type="ChEBI" id="CHEBI:10329"/>
        <dbReference type="ChEBI" id="CHEBI:15378"/>
        <dbReference type="ChEBI" id="CHEBI:18408"/>
        <dbReference type="ChEBI" id="CHEBI:58115"/>
        <dbReference type="ChEBI" id="CHEBI:60487"/>
        <dbReference type="EC" id="2.7.8.26"/>
    </reaction>
</comment>
<keyword evidence="1" id="KW-0812">Transmembrane</keyword>
<evidence type="ECO:0000313" key="3">
    <source>
        <dbReference type="Proteomes" id="UP000675940"/>
    </source>
</evidence>
<comment type="function">
    <text evidence="1">Joins adenosylcobinamide-GDP and alpha-ribazole to generate adenosylcobalamin (Ado-cobalamin). Also synthesizes adenosylcobalamin 5'-phosphate from adenosylcobinamide-GDP and alpha-ribazole 5'-phosphate.</text>
</comment>
<feature type="transmembrane region" description="Helical" evidence="1">
    <location>
        <begin position="43"/>
        <end position="62"/>
    </location>
</feature>
<sequence>MTDGLRLQVELFGLALARARRGTPVRAGLGASDDLVVRALRHAPLAGATLAAVTGAVIWGTALMLPQAAAVVLGLAIALALTEGRALLGFGRMVDTLVAGGSARLDQRRTPGRGPEGAGMLAVGLALALQVALLVALAPAQAIAALLAAGAFGGMARVHVLATTLGARRQGMRARVFDVASDCYRVGLVETLTALLPLALVGAAAVVGAATGAVVAGQLARSTMVRRYGGYTREGLAWVQITAELGALVGIMAVL</sequence>
<organism evidence="2 3">
    <name type="scientific">Sagittula salina</name>
    <dbReference type="NCBI Taxonomy" id="2820268"/>
    <lineage>
        <taxon>Bacteria</taxon>
        <taxon>Pseudomonadati</taxon>
        <taxon>Pseudomonadota</taxon>
        <taxon>Alphaproteobacteria</taxon>
        <taxon>Rhodobacterales</taxon>
        <taxon>Roseobacteraceae</taxon>
        <taxon>Sagittula</taxon>
    </lineage>
</organism>
<protein>
    <recommendedName>
        <fullName evidence="1">Adenosylcobinamide-GDP ribazoletransferase</fullName>
        <ecNumber evidence="1">2.7.8.26</ecNumber>
    </recommendedName>
    <alternativeName>
        <fullName evidence="1">Cobalamin synthase</fullName>
    </alternativeName>
    <alternativeName>
        <fullName evidence="1">Cobalamin-5'-phosphate synthase</fullName>
    </alternativeName>
</protein>